<keyword evidence="1" id="KW-0732">Signal</keyword>
<feature type="non-terminal residue" evidence="3">
    <location>
        <position position="1"/>
    </location>
</feature>
<name>A0ABT8X6L3_9FLAO</name>
<reference evidence="3" key="1">
    <citation type="submission" date="2023-07" db="EMBL/GenBank/DDBJ databases">
        <title>Two novel species in the genus Flavivirga.</title>
        <authorList>
            <person name="Kwon K."/>
        </authorList>
    </citation>
    <scope>NUCLEOTIDE SEQUENCE</scope>
    <source>
        <strain evidence="3">KACC 14157</strain>
    </source>
</reference>
<accession>A0ABT8X6L3</accession>
<protein>
    <submittedName>
        <fullName evidence="3">T9SS type A sorting domain-containing protein</fullName>
    </submittedName>
</protein>
<comment type="caution">
    <text evidence="3">The sequence shown here is derived from an EMBL/GenBank/DDBJ whole genome shotgun (WGS) entry which is preliminary data.</text>
</comment>
<evidence type="ECO:0000259" key="2">
    <source>
        <dbReference type="Pfam" id="PF18962"/>
    </source>
</evidence>
<proteinExistence type="predicted"/>
<evidence type="ECO:0000313" key="4">
    <source>
        <dbReference type="Proteomes" id="UP001176891"/>
    </source>
</evidence>
<dbReference type="Proteomes" id="UP001176891">
    <property type="component" value="Unassembled WGS sequence"/>
</dbReference>
<dbReference type="RefSeq" id="WP_303284188.1">
    <property type="nucleotide sequence ID" value="NZ_JAUOEM010000009.1"/>
</dbReference>
<evidence type="ECO:0000256" key="1">
    <source>
        <dbReference type="ARBA" id="ARBA00022729"/>
    </source>
</evidence>
<dbReference type="InterPro" id="IPR026444">
    <property type="entry name" value="Secre_tail"/>
</dbReference>
<sequence>SQPVVVNSILAIEGNAGGTVDFTFTPDGGDNLEVEATLAGGFKDVDLNWTNVTSFTVTKTGGGFAFDNLSVYPINPEIIFDWDTNAVDTGTSITEEIGGLTTTVTSDTAGSSWLLTPFGSFGGSSGDVIFNSAASVTTVTFTFSQPVVVNSILAIEGNAGGTVDFTFTPDGGDNLEVEATLAGGFKDVDLNWTNVTSFTVTKTGGGFAFDNLSVYPIPTLSVTDNYRFQKAVVYPNPVENILYIKNISGLKSIDVYNNLGQKVFQSNTESIDVGHLSKGMYFLQIHTDQGTETKRVIKK</sequence>
<organism evidence="3 4">
    <name type="scientific">Flavivirga amylovorans</name>
    <dbReference type="NCBI Taxonomy" id="870486"/>
    <lineage>
        <taxon>Bacteria</taxon>
        <taxon>Pseudomonadati</taxon>
        <taxon>Bacteroidota</taxon>
        <taxon>Flavobacteriia</taxon>
        <taxon>Flavobacteriales</taxon>
        <taxon>Flavobacteriaceae</taxon>
        <taxon>Flavivirga</taxon>
    </lineage>
</organism>
<gene>
    <name evidence="3" type="ORF">Q4Q39_19140</name>
</gene>
<keyword evidence="4" id="KW-1185">Reference proteome</keyword>
<dbReference type="EMBL" id="JAUOEM010000009">
    <property type="protein sequence ID" value="MDO5989525.1"/>
    <property type="molecule type" value="Genomic_DNA"/>
</dbReference>
<feature type="domain" description="Secretion system C-terminal sorting" evidence="2">
    <location>
        <begin position="233"/>
        <end position="297"/>
    </location>
</feature>
<dbReference type="NCBIfam" id="TIGR04183">
    <property type="entry name" value="Por_Secre_tail"/>
    <property type="match status" value="1"/>
</dbReference>
<dbReference type="Pfam" id="PF18962">
    <property type="entry name" value="Por_Secre_tail"/>
    <property type="match status" value="1"/>
</dbReference>
<evidence type="ECO:0000313" key="3">
    <source>
        <dbReference type="EMBL" id="MDO5989525.1"/>
    </source>
</evidence>